<reference evidence="1" key="2">
    <citation type="submission" date="2018-08" db="UniProtKB">
        <authorList>
            <consortium name="EnsemblPlants"/>
        </authorList>
    </citation>
    <scope>IDENTIFICATION</scope>
    <source>
        <strain evidence="1">Yugu1</strain>
    </source>
</reference>
<dbReference type="InParanoid" id="K3YXD4"/>
<evidence type="ECO:0000313" key="1">
    <source>
        <dbReference type="EnsemblPlants" id="KQL31720"/>
    </source>
</evidence>
<organism evidence="1 2">
    <name type="scientific">Setaria italica</name>
    <name type="common">Foxtail millet</name>
    <name type="synonym">Panicum italicum</name>
    <dbReference type="NCBI Taxonomy" id="4555"/>
    <lineage>
        <taxon>Eukaryota</taxon>
        <taxon>Viridiplantae</taxon>
        <taxon>Streptophyta</taxon>
        <taxon>Embryophyta</taxon>
        <taxon>Tracheophyta</taxon>
        <taxon>Spermatophyta</taxon>
        <taxon>Magnoliopsida</taxon>
        <taxon>Liliopsida</taxon>
        <taxon>Poales</taxon>
        <taxon>Poaceae</taxon>
        <taxon>PACMAD clade</taxon>
        <taxon>Panicoideae</taxon>
        <taxon>Panicodae</taxon>
        <taxon>Paniceae</taxon>
        <taxon>Cenchrinae</taxon>
        <taxon>Setaria</taxon>
    </lineage>
</organism>
<reference evidence="2" key="1">
    <citation type="journal article" date="2012" name="Nat. Biotechnol.">
        <title>Reference genome sequence of the model plant Setaria.</title>
        <authorList>
            <person name="Bennetzen J.L."/>
            <person name="Schmutz J."/>
            <person name="Wang H."/>
            <person name="Percifield R."/>
            <person name="Hawkins J."/>
            <person name="Pontaroli A.C."/>
            <person name="Estep M."/>
            <person name="Feng L."/>
            <person name="Vaughn J.N."/>
            <person name="Grimwood J."/>
            <person name="Jenkins J."/>
            <person name="Barry K."/>
            <person name="Lindquist E."/>
            <person name="Hellsten U."/>
            <person name="Deshpande S."/>
            <person name="Wang X."/>
            <person name="Wu X."/>
            <person name="Mitros T."/>
            <person name="Triplett J."/>
            <person name="Yang X."/>
            <person name="Ye C.Y."/>
            <person name="Mauro-Herrera M."/>
            <person name="Wang L."/>
            <person name="Li P."/>
            <person name="Sharma M."/>
            <person name="Sharma R."/>
            <person name="Ronald P.C."/>
            <person name="Panaud O."/>
            <person name="Kellogg E.A."/>
            <person name="Brutnell T.P."/>
            <person name="Doust A.N."/>
            <person name="Tuskan G.A."/>
            <person name="Rokhsar D."/>
            <person name="Devos K.M."/>
        </authorList>
    </citation>
    <scope>NUCLEOTIDE SEQUENCE [LARGE SCALE GENOMIC DNA]</scope>
    <source>
        <strain evidence="2">cv. Yugu1</strain>
    </source>
</reference>
<protein>
    <submittedName>
        <fullName evidence="1">Uncharacterized protein</fullName>
    </submittedName>
</protein>
<dbReference type="AlphaFoldDB" id="K3YXD4"/>
<keyword evidence="2" id="KW-1185">Reference proteome</keyword>
<name>K3YXD4_SETIT</name>
<dbReference type="EMBL" id="AGNK02000570">
    <property type="status" value="NOT_ANNOTATED_CDS"/>
    <property type="molecule type" value="Genomic_DNA"/>
</dbReference>
<evidence type="ECO:0000313" key="2">
    <source>
        <dbReference type="Proteomes" id="UP000004995"/>
    </source>
</evidence>
<sequence length="71" mass="8022">MVFLLRPSKLRCKVKRLETVMLGWHKNKRSGNTKWTLGIPQGLCQLDHLHCFSNVVLTVCACCIGSSFDDS</sequence>
<dbReference type="Proteomes" id="UP000004995">
    <property type="component" value="Unassembled WGS sequence"/>
</dbReference>
<dbReference type="Gramene" id="KQL31720">
    <property type="protein sequence ID" value="KQL31720"/>
    <property type="gene ID" value="SETIT_018930mg"/>
</dbReference>
<dbReference type="HOGENOM" id="CLU_2744820_0_0_1"/>
<accession>K3YXD4</accession>
<proteinExistence type="predicted"/>
<dbReference type="EnsemblPlants" id="KQL31720">
    <property type="protein sequence ID" value="KQL31720"/>
    <property type="gene ID" value="SETIT_018930mg"/>
</dbReference>